<evidence type="ECO:0000256" key="7">
    <source>
        <dbReference type="SAM" id="Phobius"/>
    </source>
</evidence>
<gene>
    <name evidence="9" type="ORF">QC761_706060</name>
</gene>
<feature type="region of interest" description="Disordered" evidence="6">
    <location>
        <begin position="298"/>
        <end position="360"/>
    </location>
</feature>
<protein>
    <recommendedName>
        <fullName evidence="8">Rhodopsin domain-containing protein</fullName>
    </recommendedName>
</protein>
<keyword evidence="4 7" id="KW-0472">Membrane</keyword>
<feature type="transmembrane region" description="Helical" evidence="7">
    <location>
        <begin position="182"/>
        <end position="209"/>
    </location>
</feature>
<accession>A0ABR0F5H9</accession>
<dbReference type="EMBL" id="JAFFGZ010000009">
    <property type="protein sequence ID" value="KAK4639198.1"/>
    <property type="molecule type" value="Genomic_DNA"/>
</dbReference>
<evidence type="ECO:0000256" key="6">
    <source>
        <dbReference type="SAM" id="MobiDB-lite"/>
    </source>
</evidence>
<feature type="transmembrane region" description="Helical" evidence="7">
    <location>
        <begin position="221"/>
        <end position="241"/>
    </location>
</feature>
<evidence type="ECO:0000256" key="1">
    <source>
        <dbReference type="ARBA" id="ARBA00004141"/>
    </source>
</evidence>
<evidence type="ECO:0000313" key="10">
    <source>
        <dbReference type="Proteomes" id="UP001322138"/>
    </source>
</evidence>
<dbReference type="Pfam" id="PF20684">
    <property type="entry name" value="Fung_rhodopsin"/>
    <property type="match status" value="1"/>
</dbReference>
<feature type="compositionally biased region" description="Polar residues" evidence="6">
    <location>
        <begin position="307"/>
        <end position="330"/>
    </location>
</feature>
<keyword evidence="3 7" id="KW-1133">Transmembrane helix</keyword>
<sequence>MRITAEITASWPPSNHVDPETRGPNNIIVGLLLLSLAGVVLAIRIYTRVKISNGFGHDDVLICLAYVPAVAFVVLQAIGHFRLDTDRHTWDVRPELVMLSLQVGLAEQILFALATGFTKLSILALLYRVAACSRGRTKHVVFVLSGVVTLDTIVFVLVTIFQCSPISDIWTVALGPQRCINQGLHVIVASIINTILDFLIVFVPVKMVLGIQLPLPQRLTILLLFAGGLLVCIAGSVRTYLTWVMVTSPDGDITWRLYDTRFPGAVELFLGIICASAAATKPFFARYFSRLRILEKPPAADSDSKPNRPSHQANKSQQSGYLPTNDKSQFLPNLNKPLPRPPTNAGVTRHDVQPIHPGGI</sequence>
<dbReference type="Proteomes" id="UP001322138">
    <property type="component" value="Unassembled WGS sequence"/>
</dbReference>
<organism evidence="9 10">
    <name type="scientific">Podospora bellae-mahoneyi</name>
    <dbReference type="NCBI Taxonomy" id="2093777"/>
    <lineage>
        <taxon>Eukaryota</taxon>
        <taxon>Fungi</taxon>
        <taxon>Dikarya</taxon>
        <taxon>Ascomycota</taxon>
        <taxon>Pezizomycotina</taxon>
        <taxon>Sordariomycetes</taxon>
        <taxon>Sordariomycetidae</taxon>
        <taxon>Sordariales</taxon>
        <taxon>Podosporaceae</taxon>
        <taxon>Podospora</taxon>
    </lineage>
</organism>
<evidence type="ECO:0000313" key="9">
    <source>
        <dbReference type="EMBL" id="KAK4639198.1"/>
    </source>
</evidence>
<dbReference type="GeneID" id="87901648"/>
<name>A0ABR0F5H9_9PEZI</name>
<feature type="transmembrane region" description="Helical" evidence="7">
    <location>
        <begin position="27"/>
        <end position="47"/>
    </location>
</feature>
<evidence type="ECO:0000259" key="8">
    <source>
        <dbReference type="Pfam" id="PF20684"/>
    </source>
</evidence>
<dbReference type="PANTHER" id="PTHR33048:SF129">
    <property type="entry name" value="INTEGRAL MEMBRANE PROTEIN-RELATED"/>
    <property type="match status" value="1"/>
</dbReference>
<comment type="caution">
    <text evidence="9">The sequence shown here is derived from an EMBL/GenBank/DDBJ whole genome shotgun (WGS) entry which is preliminary data.</text>
</comment>
<dbReference type="PANTHER" id="PTHR33048">
    <property type="entry name" value="PTH11-LIKE INTEGRAL MEMBRANE PROTEIN (AFU_ORTHOLOGUE AFUA_5G11245)"/>
    <property type="match status" value="1"/>
</dbReference>
<proteinExistence type="inferred from homology"/>
<feature type="domain" description="Rhodopsin" evidence="8">
    <location>
        <begin position="43"/>
        <end position="285"/>
    </location>
</feature>
<evidence type="ECO:0000256" key="4">
    <source>
        <dbReference type="ARBA" id="ARBA00023136"/>
    </source>
</evidence>
<keyword evidence="2 7" id="KW-0812">Transmembrane</keyword>
<reference evidence="9 10" key="1">
    <citation type="journal article" date="2023" name="bioRxiv">
        <title>High-quality genome assemblies of four members of thePodospora anserinaspecies complex.</title>
        <authorList>
            <person name="Ament-Velasquez S.L."/>
            <person name="Vogan A.A."/>
            <person name="Wallerman O."/>
            <person name="Hartmann F."/>
            <person name="Gautier V."/>
            <person name="Silar P."/>
            <person name="Giraud T."/>
            <person name="Johannesson H."/>
        </authorList>
    </citation>
    <scope>NUCLEOTIDE SEQUENCE [LARGE SCALE GENOMIC DNA]</scope>
    <source>
        <strain evidence="9 10">CBS 112042</strain>
    </source>
</reference>
<feature type="transmembrane region" description="Helical" evidence="7">
    <location>
        <begin position="139"/>
        <end position="162"/>
    </location>
</feature>
<dbReference type="InterPro" id="IPR052337">
    <property type="entry name" value="SAT4-like"/>
</dbReference>
<dbReference type="InterPro" id="IPR049326">
    <property type="entry name" value="Rhodopsin_dom_fungi"/>
</dbReference>
<feature type="transmembrane region" description="Helical" evidence="7">
    <location>
        <begin position="99"/>
        <end position="127"/>
    </location>
</feature>
<feature type="transmembrane region" description="Helical" evidence="7">
    <location>
        <begin position="59"/>
        <end position="79"/>
    </location>
</feature>
<evidence type="ECO:0000256" key="3">
    <source>
        <dbReference type="ARBA" id="ARBA00022989"/>
    </source>
</evidence>
<evidence type="ECO:0000256" key="2">
    <source>
        <dbReference type="ARBA" id="ARBA00022692"/>
    </source>
</evidence>
<feature type="transmembrane region" description="Helical" evidence="7">
    <location>
        <begin position="261"/>
        <end position="284"/>
    </location>
</feature>
<keyword evidence="10" id="KW-1185">Reference proteome</keyword>
<evidence type="ECO:0000256" key="5">
    <source>
        <dbReference type="ARBA" id="ARBA00038359"/>
    </source>
</evidence>
<comment type="similarity">
    <text evidence="5">Belongs to the SAT4 family.</text>
</comment>
<dbReference type="RefSeq" id="XP_062728174.1">
    <property type="nucleotide sequence ID" value="XM_062882166.1"/>
</dbReference>
<comment type="subcellular location">
    <subcellularLocation>
        <location evidence="1">Membrane</location>
        <topology evidence="1">Multi-pass membrane protein</topology>
    </subcellularLocation>
</comment>